<reference evidence="3 4" key="1">
    <citation type="submission" date="2016-11" db="EMBL/GenBank/DDBJ databases">
        <title>Description of two novel members of the family Erysipelotrichaceae: Ileibacterium lipovorans gen. nov., sp. nov. and Dubosiella newyorkensis, gen. nov., sp. nov.</title>
        <authorList>
            <person name="Cox L.M."/>
            <person name="Sohn J."/>
            <person name="Tyrrell K.L."/>
            <person name="Citron D.M."/>
            <person name="Lawson P.A."/>
            <person name="Patel N.B."/>
            <person name="Iizumi T."/>
            <person name="Perez-Perez G.I."/>
            <person name="Goldstein E.J."/>
            <person name="Blaser M.J."/>
        </authorList>
    </citation>
    <scope>NUCLEOTIDE SEQUENCE [LARGE SCALE GENOMIC DNA]</scope>
    <source>
        <strain evidence="3 4">NYU-BL-A3</strain>
    </source>
</reference>
<proteinExistence type="predicted"/>
<feature type="compositionally biased region" description="Acidic residues" evidence="1">
    <location>
        <begin position="283"/>
        <end position="296"/>
    </location>
</feature>
<comment type="caution">
    <text evidence="3">The sequence shown here is derived from an EMBL/GenBank/DDBJ whole genome shotgun (WGS) entry which is preliminary data.</text>
</comment>
<evidence type="ECO:0000256" key="1">
    <source>
        <dbReference type="SAM" id="MobiDB-lite"/>
    </source>
</evidence>
<evidence type="ECO:0000313" key="3">
    <source>
        <dbReference type="EMBL" id="OLU43384.1"/>
    </source>
</evidence>
<keyword evidence="2" id="KW-0472">Membrane</keyword>
<dbReference type="EMBL" id="MPJW01000008">
    <property type="protein sequence ID" value="OLU43384.1"/>
    <property type="molecule type" value="Genomic_DNA"/>
</dbReference>
<dbReference type="AlphaFoldDB" id="A0A1U7NJE1"/>
<accession>A0A1U7NJE1</accession>
<dbReference type="GeneID" id="82201662"/>
<sequence>MDSITTYNLIVILSVLFVSLLFLLIPLNVLSTLTVPFSFKTFGIRKVKRWYSRTDTLANFFLWISVIFAFGFPFIPQGVQMARIIFAVWMIFAWLCTISRAVRLSQVKRSDIKLTVIFMINIVFGYGLVGGLGLFDHGGLWVRSFMLIDDLKKPETWNLLYLLRSPNFTCYLLQIAIIAFSTCNLWGQFKYMRLENTYKGRFLATYIIKSVLVSLVLLGFGLYGLPFMEGIYRVEETERLTQKGVASPVDFDAVNRSVDQLTNQLSENTHEENSDESNKEETEPVESAENTEESTETENSGIQK</sequence>
<feature type="transmembrane region" description="Helical" evidence="2">
    <location>
        <begin position="6"/>
        <end position="35"/>
    </location>
</feature>
<organism evidence="3 4">
    <name type="scientific">Ileibacterium valens</name>
    <dbReference type="NCBI Taxonomy" id="1862668"/>
    <lineage>
        <taxon>Bacteria</taxon>
        <taxon>Bacillati</taxon>
        <taxon>Bacillota</taxon>
        <taxon>Erysipelotrichia</taxon>
        <taxon>Erysipelotrichales</taxon>
        <taxon>Erysipelotrichaceae</taxon>
        <taxon>Ileibacterium</taxon>
    </lineage>
</organism>
<name>A0A1U7NJE1_9FIRM</name>
<keyword evidence="2" id="KW-1133">Transmembrane helix</keyword>
<feature type="transmembrane region" description="Helical" evidence="2">
    <location>
        <begin position="114"/>
        <end position="135"/>
    </location>
</feature>
<protein>
    <submittedName>
        <fullName evidence="3">Uncharacterized protein</fullName>
    </submittedName>
</protein>
<feature type="transmembrane region" description="Helical" evidence="2">
    <location>
        <begin position="56"/>
        <end position="75"/>
    </location>
</feature>
<evidence type="ECO:0000256" key="2">
    <source>
        <dbReference type="SAM" id="Phobius"/>
    </source>
</evidence>
<gene>
    <name evidence="3" type="ORF">BO222_00145</name>
</gene>
<keyword evidence="2" id="KW-0812">Transmembrane</keyword>
<keyword evidence="4" id="KW-1185">Reference proteome</keyword>
<feature type="transmembrane region" description="Helical" evidence="2">
    <location>
        <begin position="171"/>
        <end position="191"/>
    </location>
</feature>
<feature type="transmembrane region" description="Helical" evidence="2">
    <location>
        <begin position="81"/>
        <end position="102"/>
    </location>
</feature>
<feature type="compositionally biased region" description="Basic and acidic residues" evidence="1">
    <location>
        <begin position="268"/>
        <end position="282"/>
    </location>
</feature>
<feature type="region of interest" description="Disordered" evidence="1">
    <location>
        <begin position="262"/>
        <end position="304"/>
    </location>
</feature>
<dbReference type="OrthoDB" id="1648800at2"/>
<dbReference type="Proteomes" id="UP000186341">
    <property type="component" value="Unassembled WGS sequence"/>
</dbReference>
<dbReference type="RefSeq" id="WP_075817314.1">
    <property type="nucleotide sequence ID" value="NZ_CAJUTZ010000117.1"/>
</dbReference>
<feature type="transmembrane region" description="Helical" evidence="2">
    <location>
        <begin position="203"/>
        <end position="225"/>
    </location>
</feature>
<evidence type="ECO:0000313" key="4">
    <source>
        <dbReference type="Proteomes" id="UP000186341"/>
    </source>
</evidence>